<dbReference type="InterPro" id="IPR011205">
    <property type="entry name" value="UCP015417_vWA"/>
</dbReference>
<feature type="domain" description="DUF2828" evidence="1">
    <location>
        <begin position="2"/>
        <end position="147"/>
    </location>
</feature>
<dbReference type="EMBL" id="JAULSR010000001">
    <property type="protein sequence ID" value="KAK0634229.1"/>
    <property type="molecule type" value="Genomic_DNA"/>
</dbReference>
<comment type="caution">
    <text evidence="2">The sequence shown here is derived from an EMBL/GenBank/DDBJ whole genome shotgun (WGS) entry which is preliminary data.</text>
</comment>
<evidence type="ECO:0000313" key="2">
    <source>
        <dbReference type="EMBL" id="KAK0634229.1"/>
    </source>
</evidence>
<protein>
    <recommendedName>
        <fullName evidence="1">DUF2828 domain-containing protein</fullName>
    </recommendedName>
</protein>
<organism evidence="2 3">
    <name type="scientific">Bombardia bombarda</name>
    <dbReference type="NCBI Taxonomy" id="252184"/>
    <lineage>
        <taxon>Eukaryota</taxon>
        <taxon>Fungi</taxon>
        <taxon>Dikarya</taxon>
        <taxon>Ascomycota</taxon>
        <taxon>Pezizomycotina</taxon>
        <taxon>Sordariomycetes</taxon>
        <taxon>Sordariomycetidae</taxon>
        <taxon>Sordariales</taxon>
        <taxon>Lasiosphaeriaceae</taxon>
        <taxon>Bombardia</taxon>
    </lineage>
</organism>
<keyword evidence="3" id="KW-1185">Reference proteome</keyword>
<gene>
    <name evidence="2" type="ORF">B0T17DRAFT_621739</name>
</gene>
<evidence type="ECO:0000259" key="1">
    <source>
        <dbReference type="Pfam" id="PF11443"/>
    </source>
</evidence>
<evidence type="ECO:0000313" key="3">
    <source>
        <dbReference type="Proteomes" id="UP001174934"/>
    </source>
</evidence>
<dbReference type="AlphaFoldDB" id="A0AA39XHR8"/>
<name>A0AA39XHR8_9PEZI</name>
<reference evidence="2" key="1">
    <citation type="submission" date="2023-06" db="EMBL/GenBank/DDBJ databases">
        <title>Genome-scale phylogeny and comparative genomics of the fungal order Sordariales.</title>
        <authorList>
            <consortium name="Lawrence Berkeley National Laboratory"/>
            <person name="Hensen N."/>
            <person name="Bonometti L."/>
            <person name="Westerberg I."/>
            <person name="Brannstrom I.O."/>
            <person name="Guillou S."/>
            <person name="Cros-Aarteil S."/>
            <person name="Calhoun S."/>
            <person name="Haridas S."/>
            <person name="Kuo A."/>
            <person name="Mondo S."/>
            <person name="Pangilinan J."/>
            <person name="Riley R."/>
            <person name="LaButti K."/>
            <person name="Andreopoulos B."/>
            <person name="Lipzen A."/>
            <person name="Chen C."/>
            <person name="Yanf M."/>
            <person name="Daum C."/>
            <person name="Ng V."/>
            <person name="Clum A."/>
            <person name="Steindorff A."/>
            <person name="Ohm R."/>
            <person name="Martin F."/>
            <person name="Silar P."/>
            <person name="Natvig D."/>
            <person name="Lalanne C."/>
            <person name="Gautier V."/>
            <person name="Ament-velasquez S.L."/>
            <person name="Kruys A."/>
            <person name="Hutchinson M.I."/>
            <person name="Powell A.J."/>
            <person name="Barry K."/>
            <person name="Miller A.N."/>
            <person name="Grigoriev I.V."/>
            <person name="Debuchy R."/>
            <person name="Gladieux P."/>
            <person name="Thoren M.H."/>
            <person name="Johannesson H."/>
        </authorList>
    </citation>
    <scope>NUCLEOTIDE SEQUENCE</scope>
    <source>
        <strain evidence="2">SMH3391-2</strain>
    </source>
</reference>
<dbReference type="Proteomes" id="UP001174934">
    <property type="component" value="Unassembled WGS sequence"/>
</dbReference>
<sequence>MTPTTAHFHDKHTIIVSSIAEILYFLDHFPSSTLLNTGDAVNDRTVYLRHGREAYRKDISALRKYLEIVERNVTTESFPQIKYERVPSLAINQYSPLFINKDTDRFEAYLDKVADGKVKISGATLLPNTVINRVPKKASGLYKYQAKHALDLIENINRPHPKN</sequence>
<accession>A0AA39XHR8</accession>
<dbReference type="PANTHER" id="PTHR31373">
    <property type="entry name" value="OS06G0652100 PROTEIN"/>
    <property type="match status" value="1"/>
</dbReference>
<dbReference type="InterPro" id="IPR058580">
    <property type="entry name" value="DUF2828"/>
</dbReference>
<dbReference type="PANTHER" id="PTHR31373:SF27">
    <property type="entry name" value="TROVE DOMAIN-CONTAINING PROTEIN"/>
    <property type="match status" value="1"/>
</dbReference>
<proteinExistence type="predicted"/>
<dbReference type="Pfam" id="PF11443">
    <property type="entry name" value="DUF2828"/>
    <property type="match status" value="1"/>
</dbReference>